<keyword evidence="1" id="KW-0812">Transmembrane</keyword>
<protein>
    <submittedName>
        <fullName evidence="2">Uncharacterized protein</fullName>
    </submittedName>
</protein>
<comment type="caution">
    <text evidence="2">The sequence shown here is derived from an EMBL/GenBank/DDBJ whole genome shotgun (WGS) entry which is preliminary data.</text>
</comment>
<evidence type="ECO:0000256" key="1">
    <source>
        <dbReference type="SAM" id="Phobius"/>
    </source>
</evidence>
<proteinExistence type="predicted"/>
<evidence type="ECO:0000313" key="2">
    <source>
        <dbReference type="EMBL" id="GII75087.1"/>
    </source>
</evidence>
<dbReference type="Proteomes" id="UP000655287">
    <property type="component" value="Unassembled WGS sequence"/>
</dbReference>
<name>A0A919UYH0_9ACTN</name>
<keyword evidence="1" id="KW-0472">Membrane</keyword>
<organism evidence="2 3">
    <name type="scientific">Sphaerisporangium rufum</name>
    <dbReference type="NCBI Taxonomy" id="1381558"/>
    <lineage>
        <taxon>Bacteria</taxon>
        <taxon>Bacillati</taxon>
        <taxon>Actinomycetota</taxon>
        <taxon>Actinomycetes</taxon>
        <taxon>Streptosporangiales</taxon>
        <taxon>Streptosporangiaceae</taxon>
        <taxon>Sphaerisporangium</taxon>
    </lineage>
</organism>
<feature type="transmembrane region" description="Helical" evidence="1">
    <location>
        <begin position="200"/>
        <end position="220"/>
    </location>
</feature>
<sequence>MGRRTDPTRTDREGSEMVNRLALLALMAAGAAGAVGAAPSAHLSHSAGLRGDGTGPRDRVTVTVSGVECPAGRAEVVMTAPRGRGTTGYSVYRGDTLVREGVLWPGVQRSVPVHVAPRTTERIAVTVDGQGTTRHQVWSRCDSAEDRAYEYGEYRYAEGGSSGGSGSSWRAHRYNPLLHRHPHYLPRVRHLPYTGPPADLYGRAATAAGLVVFGAMLWWLAAIWPGRAPACALARRPAPRPLPGAGGGTGGLTAR</sequence>
<keyword evidence="3" id="KW-1185">Reference proteome</keyword>
<evidence type="ECO:0000313" key="3">
    <source>
        <dbReference type="Proteomes" id="UP000655287"/>
    </source>
</evidence>
<accession>A0A919UYH0</accession>
<reference evidence="2" key="1">
    <citation type="submission" date="2021-01" db="EMBL/GenBank/DDBJ databases">
        <title>Whole genome shotgun sequence of Sphaerisporangium rufum NBRC 109079.</title>
        <authorList>
            <person name="Komaki H."/>
            <person name="Tamura T."/>
        </authorList>
    </citation>
    <scope>NUCLEOTIDE SEQUENCE</scope>
    <source>
        <strain evidence="2">NBRC 109079</strain>
    </source>
</reference>
<dbReference type="AlphaFoldDB" id="A0A919UYH0"/>
<dbReference type="EMBL" id="BOOU01000001">
    <property type="protein sequence ID" value="GII75087.1"/>
    <property type="molecule type" value="Genomic_DNA"/>
</dbReference>
<gene>
    <name evidence="2" type="ORF">Sru01_00690</name>
</gene>
<keyword evidence="1" id="KW-1133">Transmembrane helix</keyword>